<dbReference type="Proteomes" id="UP001056619">
    <property type="component" value="Chromosome"/>
</dbReference>
<dbReference type="Gene3D" id="2.115.10.20">
    <property type="entry name" value="Glycosyl hydrolase domain, family 43"/>
    <property type="match status" value="1"/>
</dbReference>
<dbReference type="InterPro" id="IPR051795">
    <property type="entry name" value="Glycosyl_Hydrlase_43"/>
</dbReference>
<keyword evidence="3 4" id="KW-0326">Glycosidase</keyword>
<dbReference type="SUPFAM" id="SSF75005">
    <property type="entry name" value="Arabinanase/levansucrase/invertase"/>
    <property type="match status" value="1"/>
</dbReference>
<feature type="chain" id="PRO_5045425437" evidence="5">
    <location>
        <begin position="21"/>
        <end position="347"/>
    </location>
</feature>
<evidence type="ECO:0000313" key="6">
    <source>
        <dbReference type="EMBL" id="USA60075.1"/>
    </source>
</evidence>
<evidence type="ECO:0000256" key="2">
    <source>
        <dbReference type="ARBA" id="ARBA00022801"/>
    </source>
</evidence>
<dbReference type="CDD" id="cd08999">
    <property type="entry name" value="GH43_ABN-like"/>
    <property type="match status" value="1"/>
</dbReference>
<accession>A0ABY4U1T1</accession>
<dbReference type="RefSeq" id="WP_301641262.1">
    <property type="nucleotide sequence ID" value="NZ_CP098494.1"/>
</dbReference>
<dbReference type="PANTHER" id="PTHR42812:SF5">
    <property type="entry name" value="ENDO-ARABINASE"/>
    <property type="match status" value="1"/>
</dbReference>
<organism evidence="6 7">
    <name type="scientific">Qipengyuania citrea</name>
    <dbReference type="NCBI Taxonomy" id="225971"/>
    <lineage>
        <taxon>Bacteria</taxon>
        <taxon>Pseudomonadati</taxon>
        <taxon>Pseudomonadota</taxon>
        <taxon>Alphaproteobacteria</taxon>
        <taxon>Sphingomonadales</taxon>
        <taxon>Erythrobacteraceae</taxon>
        <taxon>Qipengyuania</taxon>
    </lineage>
</organism>
<evidence type="ECO:0000313" key="7">
    <source>
        <dbReference type="Proteomes" id="UP001056619"/>
    </source>
</evidence>
<keyword evidence="5" id="KW-0732">Signal</keyword>
<name>A0ABY4U1T1_9SPHN</name>
<sequence>MRSVLPALLALALPLSPALADHQEPFVPVFETNFPDPFILPHEGGFLAYATNAEGGAANVQMARSPDLVTWEFMREGDKLHDAMPDLPPWAREGWTWAPEVIAHQDRFLLYFTAKERSSGLQCVGVATGSDARGPFTSSASEPLVCQREIGGTIDPAVFRDADGKMYLYYKNDGNHPDFARTTEIYAQTLSEDGQALVGEPVALLSNDQPWEEHVIESPTMVKHGDEYVMFFSANHFGWERDQRLSPYAMGYSRCEGPLGPCVDAPENPILYSYNDRRLGCLSGPGHQAVFEVGERQFIVFHAHIATSGCRRTTRGRQMYVAPLLWQDGAPKIGVSLRPGNSEEDGQ</sequence>
<reference evidence="6 7" key="1">
    <citation type="submission" date="2022-06" db="EMBL/GenBank/DDBJ databases">
        <authorList>
            <person name="Liu G."/>
        </authorList>
    </citation>
    <scope>NUCLEOTIDE SEQUENCE [LARGE SCALE GENOMIC DNA]</scope>
    <source>
        <strain evidence="6 7">E4</strain>
    </source>
</reference>
<dbReference type="InterPro" id="IPR023296">
    <property type="entry name" value="Glyco_hydro_beta-prop_sf"/>
</dbReference>
<comment type="similarity">
    <text evidence="1 4">Belongs to the glycosyl hydrolase 43 family.</text>
</comment>
<evidence type="ECO:0000256" key="5">
    <source>
        <dbReference type="SAM" id="SignalP"/>
    </source>
</evidence>
<keyword evidence="7" id="KW-1185">Reference proteome</keyword>
<evidence type="ECO:0000256" key="4">
    <source>
        <dbReference type="RuleBase" id="RU361187"/>
    </source>
</evidence>
<keyword evidence="2 4" id="KW-0378">Hydrolase</keyword>
<evidence type="ECO:0000256" key="3">
    <source>
        <dbReference type="ARBA" id="ARBA00023295"/>
    </source>
</evidence>
<dbReference type="EMBL" id="CP098494">
    <property type="protein sequence ID" value="USA60075.1"/>
    <property type="molecule type" value="Genomic_DNA"/>
</dbReference>
<gene>
    <name evidence="6" type="ORF">NCF85_08040</name>
</gene>
<proteinExistence type="inferred from homology"/>
<protein>
    <submittedName>
        <fullName evidence="6">Glycoside hydrolase family 43 protein</fullName>
    </submittedName>
</protein>
<dbReference type="InterPro" id="IPR006710">
    <property type="entry name" value="Glyco_hydro_43"/>
</dbReference>
<dbReference type="GO" id="GO:0016787">
    <property type="term" value="F:hydrolase activity"/>
    <property type="evidence" value="ECO:0007669"/>
    <property type="project" value="UniProtKB-KW"/>
</dbReference>
<feature type="signal peptide" evidence="5">
    <location>
        <begin position="1"/>
        <end position="20"/>
    </location>
</feature>
<dbReference type="Pfam" id="PF04616">
    <property type="entry name" value="Glyco_hydro_43"/>
    <property type="match status" value="1"/>
</dbReference>
<evidence type="ECO:0000256" key="1">
    <source>
        <dbReference type="ARBA" id="ARBA00009865"/>
    </source>
</evidence>
<dbReference type="PANTHER" id="PTHR42812">
    <property type="entry name" value="BETA-XYLOSIDASE"/>
    <property type="match status" value="1"/>
</dbReference>